<dbReference type="AlphaFoldDB" id="A0AAV2PVC2"/>
<keyword evidence="5" id="KW-0029">Amino-acid transport</keyword>
<evidence type="ECO:0000256" key="7">
    <source>
        <dbReference type="ARBA" id="ARBA00023136"/>
    </source>
</evidence>
<keyword evidence="6 12" id="KW-1133">Transmembrane helix</keyword>
<evidence type="ECO:0000313" key="15">
    <source>
        <dbReference type="Proteomes" id="UP001497623"/>
    </source>
</evidence>
<feature type="domain" description="Amino acid transporter transmembrane" evidence="13">
    <location>
        <begin position="30"/>
        <end position="416"/>
    </location>
</feature>
<evidence type="ECO:0000256" key="5">
    <source>
        <dbReference type="ARBA" id="ARBA00022970"/>
    </source>
</evidence>
<evidence type="ECO:0000256" key="3">
    <source>
        <dbReference type="ARBA" id="ARBA00022448"/>
    </source>
</evidence>
<feature type="transmembrane region" description="Helical" evidence="12">
    <location>
        <begin position="366"/>
        <end position="386"/>
    </location>
</feature>
<feature type="transmembrane region" description="Helical" evidence="12">
    <location>
        <begin position="62"/>
        <end position="84"/>
    </location>
</feature>
<dbReference type="PANTHER" id="PTHR22950:SF458">
    <property type="entry name" value="SODIUM-COUPLED NEUTRAL AMINO ACID TRANSPORTER 11-RELATED"/>
    <property type="match status" value="1"/>
</dbReference>
<evidence type="ECO:0000256" key="1">
    <source>
        <dbReference type="ARBA" id="ARBA00004141"/>
    </source>
</evidence>
<comment type="caution">
    <text evidence="14">The sequence shown here is derived from an EMBL/GenBank/DDBJ whole genome shotgun (WGS) entry which is preliminary data.</text>
</comment>
<feature type="transmembrane region" description="Helical" evidence="12">
    <location>
        <begin position="219"/>
        <end position="240"/>
    </location>
</feature>
<evidence type="ECO:0000256" key="9">
    <source>
        <dbReference type="ARBA" id="ARBA00040814"/>
    </source>
</evidence>
<reference evidence="14 15" key="1">
    <citation type="submission" date="2024-05" db="EMBL/GenBank/DDBJ databases">
        <authorList>
            <person name="Wallberg A."/>
        </authorList>
    </citation>
    <scope>NUCLEOTIDE SEQUENCE [LARGE SCALE GENOMIC DNA]</scope>
</reference>
<organism evidence="14 15">
    <name type="scientific">Meganyctiphanes norvegica</name>
    <name type="common">Northern krill</name>
    <name type="synonym">Thysanopoda norvegica</name>
    <dbReference type="NCBI Taxonomy" id="48144"/>
    <lineage>
        <taxon>Eukaryota</taxon>
        <taxon>Metazoa</taxon>
        <taxon>Ecdysozoa</taxon>
        <taxon>Arthropoda</taxon>
        <taxon>Crustacea</taxon>
        <taxon>Multicrustacea</taxon>
        <taxon>Malacostraca</taxon>
        <taxon>Eumalacostraca</taxon>
        <taxon>Eucarida</taxon>
        <taxon>Euphausiacea</taxon>
        <taxon>Euphausiidae</taxon>
        <taxon>Meganyctiphanes</taxon>
    </lineage>
</organism>
<dbReference type="GO" id="GO:0015179">
    <property type="term" value="F:L-amino acid transmembrane transporter activity"/>
    <property type="evidence" value="ECO:0007669"/>
    <property type="project" value="TreeGrafter"/>
</dbReference>
<comment type="similarity">
    <text evidence="2">Belongs to the amino acid/polyamine transporter 2 family.</text>
</comment>
<comment type="function">
    <text evidence="8">Putative sodium-dependent amino acid/proton antiporter.</text>
</comment>
<feature type="non-terminal residue" evidence="14">
    <location>
        <position position="449"/>
    </location>
</feature>
<dbReference type="GO" id="GO:0016020">
    <property type="term" value="C:membrane"/>
    <property type="evidence" value="ECO:0007669"/>
    <property type="project" value="UniProtKB-SubCell"/>
</dbReference>
<keyword evidence="4 12" id="KW-0812">Transmembrane</keyword>
<accession>A0AAV2PVC2</accession>
<comment type="subcellular location">
    <subcellularLocation>
        <location evidence="1">Membrane</location>
        <topology evidence="1">Multi-pass membrane protein</topology>
    </subcellularLocation>
</comment>
<feature type="region of interest" description="Disordered" evidence="11">
    <location>
        <begin position="1"/>
        <end position="27"/>
    </location>
</feature>
<keyword evidence="15" id="KW-1185">Reference proteome</keyword>
<feature type="transmembrane region" description="Helical" evidence="12">
    <location>
        <begin position="261"/>
        <end position="281"/>
    </location>
</feature>
<proteinExistence type="inferred from homology"/>
<dbReference type="Proteomes" id="UP001497623">
    <property type="component" value="Unassembled WGS sequence"/>
</dbReference>
<keyword evidence="3" id="KW-0813">Transport</keyword>
<protein>
    <recommendedName>
        <fullName evidence="9">Putative sodium-coupled neutral amino acid transporter 11</fullName>
    </recommendedName>
    <alternativeName>
        <fullName evidence="10">Solute carrier family 38 member 11</fullName>
    </alternativeName>
</protein>
<evidence type="ECO:0000256" key="8">
    <source>
        <dbReference type="ARBA" id="ARBA00037101"/>
    </source>
</evidence>
<feature type="transmembrane region" description="Helical" evidence="12">
    <location>
        <begin position="301"/>
        <end position="322"/>
    </location>
</feature>
<evidence type="ECO:0000256" key="10">
    <source>
        <dbReference type="ARBA" id="ARBA00041723"/>
    </source>
</evidence>
<feature type="transmembrane region" description="Helical" evidence="12">
    <location>
        <begin position="179"/>
        <end position="199"/>
    </location>
</feature>
<feature type="transmembrane region" description="Helical" evidence="12">
    <location>
        <begin position="398"/>
        <end position="418"/>
    </location>
</feature>
<evidence type="ECO:0000256" key="6">
    <source>
        <dbReference type="ARBA" id="ARBA00022989"/>
    </source>
</evidence>
<name>A0AAV2PVC2_MEGNR</name>
<sequence length="449" mass="48778">MPEGGGDGSSPLTPIPPQQPLGEPDPKMDKSSLHFTAFNYINSIVGSGVIGMPFALEQAGFGVGLVLLVVVACVTDVSLVLMIKAARISEMNTYQDLVASSFGRIGFYICSALQFMYPFISLVSYNIIVGDTLTKVLVRVTGMSTINVLARREFVMAATTLLITLPLSLYRNISRLAKISLVSVVMITVIAVAMLVRLPTMKDLVPPTDDAWRFVGSNLASAIGVMSFAFMCHHSSFLVFDSLVDNTQERWNKVTHISIGGAAILSLVFAVGGYAAFTGFVQGDIFENYCWADDLMNVCRGLYTVTILLTFPIECFVARDVLETAFFRSYGPQPLLRHAVMTVVIAVLVMFFSLSTDCLGVVLELNGIMCAIPLAYILPPLCFIRLEEGPMFGPNKLVAWGVVAFGSTSFLVGLISLFSNWSTVSECSHGVQMAYCFQDVNGTDVQLLF</sequence>
<evidence type="ECO:0000259" key="13">
    <source>
        <dbReference type="Pfam" id="PF01490"/>
    </source>
</evidence>
<evidence type="ECO:0000313" key="14">
    <source>
        <dbReference type="EMBL" id="CAL4063760.1"/>
    </source>
</evidence>
<feature type="transmembrane region" description="Helical" evidence="12">
    <location>
        <begin position="105"/>
        <end position="128"/>
    </location>
</feature>
<keyword evidence="7 12" id="KW-0472">Membrane</keyword>
<dbReference type="EMBL" id="CAXKWB010001251">
    <property type="protein sequence ID" value="CAL4063760.1"/>
    <property type="molecule type" value="Genomic_DNA"/>
</dbReference>
<feature type="transmembrane region" description="Helical" evidence="12">
    <location>
        <begin position="334"/>
        <end position="354"/>
    </location>
</feature>
<dbReference type="InterPro" id="IPR013057">
    <property type="entry name" value="AA_transpt_TM"/>
</dbReference>
<evidence type="ECO:0000256" key="2">
    <source>
        <dbReference type="ARBA" id="ARBA00008066"/>
    </source>
</evidence>
<gene>
    <name evidence="14" type="ORF">MNOR_LOCUS3615</name>
</gene>
<feature type="transmembrane region" description="Helical" evidence="12">
    <location>
        <begin position="37"/>
        <end position="56"/>
    </location>
</feature>
<dbReference type="PANTHER" id="PTHR22950">
    <property type="entry name" value="AMINO ACID TRANSPORTER"/>
    <property type="match status" value="1"/>
</dbReference>
<evidence type="ECO:0000256" key="11">
    <source>
        <dbReference type="SAM" id="MobiDB-lite"/>
    </source>
</evidence>
<dbReference type="Pfam" id="PF01490">
    <property type="entry name" value="Aa_trans"/>
    <property type="match status" value="1"/>
</dbReference>
<evidence type="ECO:0000256" key="12">
    <source>
        <dbReference type="SAM" id="Phobius"/>
    </source>
</evidence>
<evidence type="ECO:0000256" key="4">
    <source>
        <dbReference type="ARBA" id="ARBA00022692"/>
    </source>
</evidence>